<feature type="region of interest" description="Disordered" evidence="1">
    <location>
        <begin position="404"/>
        <end position="427"/>
    </location>
</feature>
<keyword evidence="3" id="KW-1185">Reference proteome</keyword>
<evidence type="ECO:0000256" key="1">
    <source>
        <dbReference type="SAM" id="MobiDB-lite"/>
    </source>
</evidence>
<feature type="compositionally biased region" description="Acidic residues" evidence="1">
    <location>
        <begin position="466"/>
        <end position="481"/>
    </location>
</feature>
<dbReference type="Proteomes" id="UP000027222">
    <property type="component" value="Unassembled WGS sequence"/>
</dbReference>
<protein>
    <recommendedName>
        <fullName evidence="4">F-box domain-containing protein</fullName>
    </recommendedName>
</protein>
<accession>A0A067SNP3</accession>
<feature type="compositionally biased region" description="Acidic residues" evidence="1">
    <location>
        <begin position="404"/>
        <end position="416"/>
    </location>
</feature>
<dbReference type="HOGENOM" id="CLU_027732_2_0_1"/>
<gene>
    <name evidence="2" type="ORF">GALMADRAFT_158765</name>
</gene>
<reference evidence="3" key="1">
    <citation type="journal article" date="2014" name="Proc. Natl. Acad. Sci. U.S.A.">
        <title>Extensive sampling of basidiomycete genomes demonstrates inadequacy of the white-rot/brown-rot paradigm for wood decay fungi.</title>
        <authorList>
            <person name="Riley R."/>
            <person name="Salamov A.A."/>
            <person name="Brown D.W."/>
            <person name="Nagy L.G."/>
            <person name="Floudas D."/>
            <person name="Held B.W."/>
            <person name="Levasseur A."/>
            <person name="Lombard V."/>
            <person name="Morin E."/>
            <person name="Otillar R."/>
            <person name="Lindquist E.A."/>
            <person name="Sun H."/>
            <person name="LaButti K.M."/>
            <person name="Schmutz J."/>
            <person name="Jabbour D."/>
            <person name="Luo H."/>
            <person name="Baker S.E."/>
            <person name="Pisabarro A.G."/>
            <person name="Walton J.D."/>
            <person name="Blanchette R.A."/>
            <person name="Henrissat B."/>
            <person name="Martin F."/>
            <person name="Cullen D."/>
            <person name="Hibbett D.S."/>
            <person name="Grigoriev I.V."/>
        </authorList>
    </citation>
    <scope>NUCLEOTIDE SEQUENCE [LARGE SCALE GENOMIC DNA]</scope>
    <source>
        <strain evidence="3">CBS 339.88</strain>
    </source>
</reference>
<evidence type="ECO:0008006" key="4">
    <source>
        <dbReference type="Google" id="ProtNLM"/>
    </source>
</evidence>
<feature type="region of interest" description="Disordered" evidence="1">
    <location>
        <begin position="460"/>
        <end position="487"/>
    </location>
</feature>
<dbReference type="OrthoDB" id="3001771at2759"/>
<evidence type="ECO:0000313" key="2">
    <source>
        <dbReference type="EMBL" id="KDR72550.1"/>
    </source>
</evidence>
<name>A0A067SNP3_GALM3</name>
<dbReference type="STRING" id="685588.A0A067SNP3"/>
<dbReference type="AlphaFoldDB" id="A0A067SNP3"/>
<proteinExistence type="predicted"/>
<evidence type="ECO:0000313" key="3">
    <source>
        <dbReference type="Proteomes" id="UP000027222"/>
    </source>
</evidence>
<organism evidence="2 3">
    <name type="scientific">Galerina marginata (strain CBS 339.88)</name>
    <dbReference type="NCBI Taxonomy" id="685588"/>
    <lineage>
        <taxon>Eukaryota</taxon>
        <taxon>Fungi</taxon>
        <taxon>Dikarya</taxon>
        <taxon>Basidiomycota</taxon>
        <taxon>Agaricomycotina</taxon>
        <taxon>Agaricomycetes</taxon>
        <taxon>Agaricomycetidae</taxon>
        <taxon>Agaricales</taxon>
        <taxon>Agaricineae</taxon>
        <taxon>Strophariaceae</taxon>
        <taxon>Galerina</taxon>
    </lineage>
</organism>
<dbReference type="EMBL" id="KL142388">
    <property type="protein sequence ID" value="KDR72550.1"/>
    <property type="molecule type" value="Genomic_DNA"/>
</dbReference>
<sequence length="533" mass="60941">MAGASINHLPKEIHREILQVLFSISVRPTSVHTDEDIYDTPPVEWEEENARLPSLFPFNAANVCKLWYDIVTRFPKCWNRVVFDVTRDPTPFLDVFSWSKYPEKLEVLVFSSAPKFKKKVDRAREARRVAAITKVLLPEMYRCESVIFEVAYSSSLPLPNRFFEEQAPDLKKLRLECNTSIDDSERFSAAWANPTTLDEECLSENFPELVELSLTGFCFMYLALHHPNWLRQVPLGSKLDLSISSFGFLHRGFFTLPTFVQHLSQMQGPLKSLSLSKLVLLYEHEDEPRRRGAAVHRISCPRIHFNDVCEGFLSQFYSLADVTARECQSFTDCRIPVIQVHQTQHVRVLVLKEVEDPSNGPSEARGTGLRNILKVWSASELEIRSCKAFDDTLLEWLKPEVEDTECDPDDSLDQDDGSLHNGHHSSQLSGTFHSEGISSLFIRDCKNFTSRGMREFIDAHNKASEAEDENDSEDSDSEESDGERIPLRHLTVTGECPGITQEDRDYYRVTWEGLTLAWELIEEKVGGQETEKA</sequence>